<gene>
    <name evidence="2" type="ORF">TL5118_02116</name>
    <name evidence="3" type="ORF">TL5120_03631</name>
</gene>
<proteinExistence type="predicted"/>
<name>A0A0P1FGX1_9RHOB</name>
<dbReference type="AlphaFoldDB" id="A0A0P1FGX1"/>
<protein>
    <submittedName>
        <fullName evidence="3">Uncharacterized protein</fullName>
    </submittedName>
</protein>
<evidence type="ECO:0000313" key="5">
    <source>
        <dbReference type="Proteomes" id="UP000051887"/>
    </source>
</evidence>
<feature type="transmembrane region" description="Helical" evidence="1">
    <location>
        <begin position="56"/>
        <end position="74"/>
    </location>
</feature>
<organism evidence="3 5">
    <name type="scientific">Thalassovita autumnalis</name>
    <dbReference type="NCBI Taxonomy" id="2072972"/>
    <lineage>
        <taxon>Bacteria</taxon>
        <taxon>Pseudomonadati</taxon>
        <taxon>Pseudomonadota</taxon>
        <taxon>Alphaproteobacteria</taxon>
        <taxon>Rhodobacterales</taxon>
        <taxon>Roseobacteraceae</taxon>
        <taxon>Thalassovita</taxon>
    </lineage>
</organism>
<evidence type="ECO:0000313" key="3">
    <source>
        <dbReference type="EMBL" id="CUH73815.1"/>
    </source>
</evidence>
<dbReference type="RefSeq" id="WP_058244964.1">
    <property type="nucleotide sequence ID" value="NZ_CYSB01000029.1"/>
</dbReference>
<reference evidence="2 4" key="2">
    <citation type="submission" date="2015-09" db="EMBL/GenBank/DDBJ databases">
        <authorList>
            <person name="Rodrigo-Torres L."/>
            <person name="Arahal D.R."/>
        </authorList>
    </citation>
    <scope>NUCLEOTIDE SEQUENCE [LARGE SCALE GENOMIC DNA]</scope>
    <source>
        <strain evidence="2 4">CECT 5118</strain>
    </source>
</reference>
<evidence type="ECO:0000256" key="1">
    <source>
        <dbReference type="SAM" id="Phobius"/>
    </source>
</evidence>
<dbReference type="Proteomes" id="UP000051887">
    <property type="component" value="Unassembled WGS sequence"/>
</dbReference>
<dbReference type="EMBL" id="CYSB01000029">
    <property type="protein sequence ID" value="CUH67267.1"/>
    <property type="molecule type" value="Genomic_DNA"/>
</dbReference>
<evidence type="ECO:0000313" key="4">
    <source>
        <dbReference type="Proteomes" id="UP000051086"/>
    </source>
</evidence>
<dbReference type="Proteomes" id="UP000051086">
    <property type="component" value="Unassembled WGS sequence"/>
</dbReference>
<dbReference type="OrthoDB" id="6401329at2"/>
<keyword evidence="1" id="KW-0472">Membrane</keyword>
<evidence type="ECO:0000313" key="2">
    <source>
        <dbReference type="EMBL" id="CUH67267.1"/>
    </source>
</evidence>
<accession>A0A0P1FGX1</accession>
<sequence>MARFEQELKWLALALGLASTLALVNAWHPWPMVLGLPFCLLWAYFGWLRTEPQLKYINIVFSGLYVYGLVKYFLPA</sequence>
<keyword evidence="1" id="KW-1133">Transmembrane helix</keyword>
<keyword evidence="1" id="KW-0812">Transmembrane</keyword>
<feature type="transmembrane region" description="Helical" evidence="1">
    <location>
        <begin position="32"/>
        <end position="49"/>
    </location>
</feature>
<reference evidence="3 5" key="1">
    <citation type="submission" date="2015-09" db="EMBL/GenBank/DDBJ databases">
        <authorList>
            <consortium name="Swine Surveillance"/>
        </authorList>
    </citation>
    <scope>NUCLEOTIDE SEQUENCE [LARGE SCALE GENOMIC DNA]</scope>
    <source>
        <strain evidence="3 5">5120</strain>
    </source>
</reference>
<keyword evidence="4" id="KW-1185">Reference proteome</keyword>
<dbReference type="EMBL" id="CYSC01000043">
    <property type="protein sequence ID" value="CUH73815.1"/>
    <property type="molecule type" value="Genomic_DNA"/>
</dbReference>